<dbReference type="InterPro" id="IPR019111">
    <property type="entry name" value="PRESA_N"/>
</dbReference>
<gene>
    <name evidence="5" type="ORF">PVP01_0533700</name>
</gene>
<evidence type="ECO:0000256" key="2">
    <source>
        <dbReference type="SAM" id="MobiDB-lite"/>
    </source>
</evidence>
<name>A0A564ZR57_PLAVI</name>
<feature type="coiled-coil region" evidence="1">
    <location>
        <begin position="129"/>
        <end position="163"/>
    </location>
</feature>
<dbReference type="OrthoDB" id="10329011at2759"/>
<protein>
    <recommendedName>
        <fullName evidence="4">Plasmodium RESA N-terminal domain-containing protein</fullName>
    </recommendedName>
</protein>
<dbReference type="InterPro" id="IPR044885">
    <property type="entry name" value="PRESA_N_sf"/>
</dbReference>
<dbReference type="Proteomes" id="UP000220605">
    <property type="component" value="Chromosome 5"/>
</dbReference>
<accession>A0A564ZR57</accession>
<dbReference type="VEuPathDB" id="PlasmoDB:PVPAM_050041500"/>
<dbReference type="EMBL" id="LT635616">
    <property type="protein sequence ID" value="VUZ94229.1"/>
    <property type="molecule type" value="Genomic_DNA"/>
</dbReference>
<evidence type="ECO:0000313" key="5">
    <source>
        <dbReference type="EMBL" id="VUZ94229.1"/>
    </source>
</evidence>
<evidence type="ECO:0000313" key="6">
    <source>
        <dbReference type="Proteomes" id="UP000220605"/>
    </source>
</evidence>
<feature type="region of interest" description="Disordered" evidence="2">
    <location>
        <begin position="101"/>
        <end position="120"/>
    </location>
</feature>
<feature type="domain" description="Plasmodium RESA N-terminal" evidence="4">
    <location>
        <begin position="164"/>
        <end position="286"/>
    </location>
</feature>
<dbReference type="VEuPathDB" id="PlasmoDB:PVW1_050039000"/>
<evidence type="ECO:0000256" key="3">
    <source>
        <dbReference type="SAM" id="Phobius"/>
    </source>
</evidence>
<feature type="region of interest" description="Disordered" evidence="2">
    <location>
        <begin position="300"/>
        <end position="365"/>
    </location>
</feature>
<dbReference type="VEuPathDB" id="PlasmoDB:PVP01_0533700"/>
<evidence type="ECO:0000256" key="1">
    <source>
        <dbReference type="SAM" id="Coils"/>
    </source>
</evidence>
<feature type="transmembrane region" description="Helical" evidence="3">
    <location>
        <begin position="20"/>
        <end position="37"/>
    </location>
</feature>
<keyword evidence="3" id="KW-1133">Transmembrane helix</keyword>
<dbReference type="Gene3D" id="6.10.280.180">
    <property type="entry name" value="Plasmodium RESA, N-terminal helical domain"/>
    <property type="match status" value="1"/>
</dbReference>
<dbReference type="NCBIfam" id="TIGR01639">
    <property type="entry name" value="P_fal_TIGR01639"/>
    <property type="match status" value="1"/>
</dbReference>
<dbReference type="InterPro" id="IPR006526">
    <property type="entry name" value="Export_prot_PHISTa/b/c"/>
</dbReference>
<dbReference type="AlphaFoldDB" id="A0A564ZR57"/>
<dbReference type="Pfam" id="PF09687">
    <property type="entry name" value="PRESAN"/>
    <property type="match status" value="1"/>
</dbReference>
<evidence type="ECO:0000259" key="4">
    <source>
        <dbReference type="Pfam" id="PF09687"/>
    </source>
</evidence>
<feature type="compositionally biased region" description="Basic and acidic residues" evidence="2">
    <location>
        <begin position="103"/>
        <end position="120"/>
    </location>
</feature>
<proteinExistence type="predicted"/>
<feature type="compositionally biased region" description="Basic and acidic residues" evidence="2">
    <location>
        <begin position="300"/>
        <end position="357"/>
    </location>
</feature>
<keyword evidence="3" id="KW-0472">Membrane</keyword>
<keyword evidence="1" id="KW-0175">Coiled coil</keyword>
<organism evidence="5 6">
    <name type="scientific">Plasmodium vivax</name>
    <name type="common">malaria parasite P. vivax</name>
    <dbReference type="NCBI Taxonomy" id="5855"/>
    <lineage>
        <taxon>Eukaryota</taxon>
        <taxon>Sar</taxon>
        <taxon>Alveolata</taxon>
        <taxon>Apicomplexa</taxon>
        <taxon>Aconoidasida</taxon>
        <taxon>Haemosporida</taxon>
        <taxon>Plasmodiidae</taxon>
        <taxon>Plasmodium</taxon>
        <taxon>Plasmodium (Plasmodium)</taxon>
    </lineage>
</organism>
<reference evidence="6" key="1">
    <citation type="submission" date="2016-07" db="EMBL/GenBank/DDBJ databases">
        <authorList>
            <consortium name="Pathogen Informatics"/>
        </authorList>
    </citation>
    <scope>NUCLEOTIDE SEQUENCE [LARGE SCALE GENOMIC DNA]</scope>
</reference>
<keyword evidence="3" id="KW-0812">Transmembrane</keyword>
<sequence>MKQTNFSSANAFGKFFSRRCVVVVATLIHVVLLNPYYHEPVRSVISESNCANPRCLGDDESFIDISILKNNYSYEDLRTRRLRSGAKNFLDMIELKTSYSSPVKEKKETTESNENKDSTDGIKDNIEVIEKIEDEIFLSKEDEEKLNDQINELRERCSNLSIQLDLEDINELIDHLNDSPSVEDVSNLWWQLQGLKKYPYILDIINLNSIYEKLLKNLNMEENNNTSQILQNMYNNVLERLVDEEYFYNRKFLDLIKGKGLTKDAFLSLINDSINSLKEVKTELYERSNKELMDYMEKVDKEKEEKEKEEQKKEEQKKIKKEKEEKEKEQKRLIKEKEEKKKQEQKKINNKASEKITKANAKLKK</sequence>
<dbReference type="VEuPathDB" id="PlasmoDB:PVX_090300"/>